<feature type="chain" id="PRO_5018186140" description="Serine hydrolase" evidence="1">
    <location>
        <begin position="29"/>
        <end position="301"/>
    </location>
</feature>
<dbReference type="AlphaFoldDB" id="A0A3G8JLJ3"/>
<reference evidence="2 3" key="1">
    <citation type="submission" date="2018-11" db="EMBL/GenBank/DDBJ databases">
        <title>Gordonia insulae sp. nov., isolated from an island soil.</title>
        <authorList>
            <person name="Kim Y.S."/>
            <person name="Kim S.B."/>
        </authorList>
    </citation>
    <scope>NUCLEOTIDE SEQUENCE [LARGE SCALE GENOMIC DNA]</scope>
    <source>
        <strain evidence="2 3">MMS17-SY073</strain>
    </source>
</reference>
<gene>
    <name evidence="2" type="ORF">D7316_01673</name>
</gene>
<evidence type="ECO:0008006" key="4">
    <source>
        <dbReference type="Google" id="ProtNLM"/>
    </source>
</evidence>
<name>A0A3G8JLJ3_9ACTN</name>
<dbReference type="Proteomes" id="UP000271469">
    <property type="component" value="Chromosome"/>
</dbReference>
<accession>A0A3G8JLJ3</accession>
<sequence>MTRVKLAVGMTALAVVCSVVFGTASATAASPPWWPTQLPPLPPQVARLFEPPVPIEKKLTKSFATLQKSMRKSLPGQVGLAIVPIGSDQAMSMGTLKTGRAWSTLKVPVSLAAQRKNGPAVAMKEDKAIKFSDNDAAGDLWGSLGGGRSSVDAVTEVLREGHDARTQVTSEADDPPSYPGYTPWALADQARFGAHLPCLPGSEHVIRLMSSVAANQQWGVAKTGRSQGAVTAVKGGWGPATSKSAGYLVRQLGVITTTRGQVAVSMAAVPRSGSFSDGTKMLNRMGDWLGRNLVQLPMGRC</sequence>
<feature type="signal peptide" evidence="1">
    <location>
        <begin position="1"/>
        <end position="28"/>
    </location>
</feature>
<organism evidence="2 3">
    <name type="scientific">Gordonia insulae</name>
    <dbReference type="NCBI Taxonomy" id="2420509"/>
    <lineage>
        <taxon>Bacteria</taxon>
        <taxon>Bacillati</taxon>
        <taxon>Actinomycetota</taxon>
        <taxon>Actinomycetes</taxon>
        <taxon>Mycobacteriales</taxon>
        <taxon>Gordoniaceae</taxon>
        <taxon>Gordonia</taxon>
    </lineage>
</organism>
<dbReference type="Gene3D" id="3.40.710.10">
    <property type="entry name" value="DD-peptidase/beta-lactamase superfamily"/>
    <property type="match status" value="1"/>
</dbReference>
<protein>
    <recommendedName>
        <fullName evidence="4">Serine hydrolase</fullName>
    </recommendedName>
</protein>
<keyword evidence="1" id="KW-0732">Signal</keyword>
<dbReference type="KEGG" id="gom:D7316_01673"/>
<dbReference type="SUPFAM" id="SSF56601">
    <property type="entry name" value="beta-lactamase/transpeptidase-like"/>
    <property type="match status" value="1"/>
</dbReference>
<evidence type="ECO:0000313" key="2">
    <source>
        <dbReference type="EMBL" id="AZG45080.1"/>
    </source>
</evidence>
<keyword evidence="3" id="KW-1185">Reference proteome</keyword>
<dbReference type="InterPro" id="IPR012338">
    <property type="entry name" value="Beta-lactam/transpept-like"/>
</dbReference>
<evidence type="ECO:0000313" key="3">
    <source>
        <dbReference type="Proteomes" id="UP000271469"/>
    </source>
</evidence>
<dbReference type="EMBL" id="CP033972">
    <property type="protein sequence ID" value="AZG45080.1"/>
    <property type="molecule type" value="Genomic_DNA"/>
</dbReference>
<evidence type="ECO:0000256" key="1">
    <source>
        <dbReference type="SAM" id="SignalP"/>
    </source>
</evidence>
<proteinExistence type="predicted"/>